<evidence type="ECO:0000259" key="1">
    <source>
        <dbReference type="Pfam" id="PF18446"/>
    </source>
</evidence>
<dbReference type="AlphaFoldDB" id="L0KY08"/>
<accession>L0KY08</accession>
<organism evidence="2 3">
    <name type="scientific">Methanomethylovorans hollandica (strain DSM 15978 / NBRC 107637 / DMS1)</name>
    <dbReference type="NCBI Taxonomy" id="867904"/>
    <lineage>
        <taxon>Archaea</taxon>
        <taxon>Methanobacteriati</taxon>
        <taxon>Methanobacteriota</taxon>
        <taxon>Stenosarchaea group</taxon>
        <taxon>Methanomicrobia</taxon>
        <taxon>Methanosarcinales</taxon>
        <taxon>Methanosarcinaceae</taxon>
        <taxon>Methanomethylovorans</taxon>
    </lineage>
</organism>
<dbReference type="InterPro" id="IPR040713">
    <property type="entry name" value="DUF5611"/>
</dbReference>
<dbReference type="Pfam" id="PF18446">
    <property type="entry name" value="DUF5611"/>
    <property type="match status" value="1"/>
</dbReference>
<dbReference type="Proteomes" id="UP000010866">
    <property type="component" value="Chromosome"/>
</dbReference>
<evidence type="ECO:0000313" key="3">
    <source>
        <dbReference type="Proteomes" id="UP000010866"/>
    </source>
</evidence>
<dbReference type="HOGENOM" id="CLU_152346_1_0_2"/>
<feature type="domain" description="DUF5611" evidence="1">
    <location>
        <begin position="25"/>
        <end position="123"/>
    </location>
</feature>
<dbReference type="KEGG" id="mhz:Metho_1826"/>
<name>L0KY08_METHD</name>
<dbReference type="STRING" id="867904.Metho_1826"/>
<proteinExistence type="predicted"/>
<dbReference type="EMBL" id="CP003362">
    <property type="protein sequence ID" value="AGB50006.1"/>
    <property type="molecule type" value="Genomic_DNA"/>
</dbReference>
<keyword evidence="3" id="KW-1185">Reference proteome</keyword>
<dbReference type="Gene3D" id="3.30.310.190">
    <property type="match status" value="1"/>
</dbReference>
<sequence>MNIGSMLKIPECLCFLPAIKKMIAMQEYTLKRGYKLDLERIHDCLAESFPAEITNNGEKLVISYGVFKTLTVWIQNKKMAVDTESDTTVKDDKIILETNKRYRDFLYQATGYTAKERLKKAKQSVST</sequence>
<evidence type="ECO:0000313" key="2">
    <source>
        <dbReference type="EMBL" id="AGB50006.1"/>
    </source>
</evidence>
<gene>
    <name evidence="2" type="ordered locus">Metho_1826</name>
</gene>
<reference evidence="3" key="1">
    <citation type="submission" date="2012-02" db="EMBL/GenBank/DDBJ databases">
        <title>Complete sequence of chromosome of Methanomethylovorans hollandica DSM 15978.</title>
        <authorList>
            <person name="Lucas S."/>
            <person name="Copeland A."/>
            <person name="Lapidus A."/>
            <person name="Glavina del Rio T."/>
            <person name="Dalin E."/>
            <person name="Tice H."/>
            <person name="Bruce D."/>
            <person name="Goodwin L."/>
            <person name="Pitluck S."/>
            <person name="Peters L."/>
            <person name="Mikhailova N."/>
            <person name="Held B."/>
            <person name="Kyrpides N."/>
            <person name="Mavromatis K."/>
            <person name="Ivanova N."/>
            <person name="Brettin T."/>
            <person name="Detter J.C."/>
            <person name="Han C."/>
            <person name="Larimer F."/>
            <person name="Land M."/>
            <person name="Hauser L."/>
            <person name="Markowitz V."/>
            <person name="Cheng J.-F."/>
            <person name="Hugenholtz P."/>
            <person name="Woyke T."/>
            <person name="Wu D."/>
            <person name="Spring S."/>
            <person name="Schroeder M."/>
            <person name="Brambilla E."/>
            <person name="Klenk H.-P."/>
            <person name="Eisen J.A."/>
        </authorList>
    </citation>
    <scope>NUCLEOTIDE SEQUENCE [LARGE SCALE GENOMIC DNA]</scope>
    <source>
        <strain evidence="3">DSM 15978 / NBRC 107637 / DMS1</strain>
    </source>
</reference>
<protein>
    <recommendedName>
        <fullName evidence="1">DUF5611 domain-containing protein</fullName>
    </recommendedName>
</protein>